<dbReference type="RefSeq" id="WP_353293328.1">
    <property type="nucleotide sequence ID" value="NZ_BAABWH010000001.1"/>
</dbReference>
<sequence>MLLNALTNYLQNQPSSADVQSAATQAVKTADSTPSDNKDDPSLGLYTVSDRAVMVSAVAAEFDVRALKPEEFGAFQNRLQEFGLLDREGIQALSLIHTARLDNTDNQPLNAKDIVDNAHAQALEPGASYSQKKQVHLLHTLFSNLDSATPQQQKAS</sequence>
<evidence type="ECO:0000313" key="2">
    <source>
        <dbReference type="EMBL" id="GAA6144400.1"/>
    </source>
</evidence>
<comment type="caution">
    <text evidence="2">The sequence shown here is derived from an EMBL/GenBank/DDBJ whole genome shotgun (WGS) entry which is preliminary data.</text>
</comment>
<gene>
    <name evidence="2" type="ORF">NBRC116585_05170</name>
</gene>
<proteinExistence type="predicted"/>
<feature type="compositionally biased region" description="Polar residues" evidence="1">
    <location>
        <begin position="17"/>
        <end position="35"/>
    </location>
</feature>
<dbReference type="EMBL" id="BAABWH010000001">
    <property type="protein sequence ID" value="GAA6144400.1"/>
    <property type="molecule type" value="Genomic_DNA"/>
</dbReference>
<protein>
    <submittedName>
        <fullName evidence="2">Uncharacterized protein</fullName>
    </submittedName>
</protein>
<keyword evidence="3" id="KW-1185">Reference proteome</keyword>
<name>A0ABP9ZW91_9GAMM</name>
<accession>A0ABP9ZW91</accession>
<feature type="region of interest" description="Disordered" evidence="1">
    <location>
        <begin position="17"/>
        <end position="42"/>
    </location>
</feature>
<dbReference type="Proteomes" id="UP001481413">
    <property type="component" value="Unassembled WGS sequence"/>
</dbReference>
<evidence type="ECO:0000313" key="3">
    <source>
        <dbReference type="Proteomes" id="UP001481413"/>
    </source>
</evidence>
<reference evidence="2 3" key="1">
    <citation type="submission" date="2024-04" db="EMBL/GenBank/DDBJ databases">
        <title>Draft genome sequence of Thalassolituus maritimus NBRC 116585.</title>
        <authorList>
            <person name="Miyakawa T."/>
            <person name="Kusuya Y."/>
            <person name="Miura T."/>
        </authorList>
    </citation>
    <scope>NUCLEOTIDE SEQUENCE [LARGE SCALE GENOMIC DNA]</scope>
    <source>
        <strain evidence="2 3">5NW40-0001</strain>
    </source>
</reference>
<evidence type="ECO:0000256" key="1">
    <source>
        <dbReference type="SAM" id="MobiDB-lite"/>
    </source>
</evidence>
<organism evidence="2 3">
    <name type="scientific">Thalassolituus maritimus</name>
    <dbReference type="NCBI Taxonomy" id="484498"/>
    <lineage>
        <taxon>Bacteria</taxon>
        <taxon>Pseudomonadati</taxon>
        <taxon>Pseudomonadota</taxon>
        <taxon>Gammaproteobacteria</taxon>
        <taxon>Oceanospirillales</taxon>
        <taxon>Oceanospirillaceae</taxon>
        <taxon>Thalassolituus</taxon>
    </lineage>
</organism>